<name>A0ACC1T8G9_9APHY</name>
<evidence type="ECO:0000313" key="2">
    <source>
        <dbReference type="Proteomes" id="UP001148662"/>
    </source>
</evidence>
<comment type="caution">
    <text evidence="1">The sequence shown here is derived from an EMBL/GenBank/DDBJ whole genome shotgun (WGS) entry which is preliminary data.</text>
</comment>
<reference evidence="1" key="1">
    <citation type="submission" date="2022-07" db="EMBL/GenBank/DDBJ databases">
        <title>Genome Sequence of Phlebia brevispora.</title>
        <authorList>
            <person name="Buettner E."/>
        </authorList>
    </citation>
    <scope>NUCLEOTIDE SEQUENCE</scope>
    <source>
        <strain evidence="1">MPL23</strain>
    </source>
</reference>
<organism evidence="1 2">
    <name type="scientific">Phlebia brevispora</name>
    <dbReference type="NCBI Taxonomy" id="194682"/>
    <lineage>
        <taxon>Eukaryota</taxon>
        <taxon>Fungi</taxon>
        <taxon>Dikarya</taxon>
        <taxon>Basidiomycota</taxon>
        <taxon>Agaricomycotina</taxon>
        <taxon>Agaricomycetes</taxon>
        <taxon>Polyporales</taxon>
        <taxon>Meruliaceae</taxon>
        <taxon>Phlebia</taxon>
    </lineage>
</organism>
<proteinExistence type="predicted"/>
<sequence>MKLNLTCLFESYKGFEAQYLLSPGPNKNMAARVPAEIWISIFRFAVAAQSGLDITALPMATSPSFWTKGFRKEWVLRTPLDDASLLHRQRNTTLKSIVCTCRFWRQLGAEFLLEYLYFQDPANVIRLCAVLDSDRHPGRYIRRLHIARFHERFGFTLEELQMALVSIIQHSHKLQIFIMEWPLRNAFASAMDALCTYSARSLQTLHVYIPQGELAKLIWTLDTLPCLLAVHLEFTGTRTEDSSLGAASNIVLTLPRVHQLTLRGFASDFVDQAVDWSLPSLRTLTLDFTTHRDDLPDILEFLRSHGSQLTFLDVDCIPEQDVRPILDFCPALETFAFNGDWRLPLDDAQPHPVSAVVHQPHPTITTIGLHGMHYAFGVGTALQAPFHVSAFHCDSNDFTFFALQKHNFPKLERIRLLSSSLLQHLEEANGPKGDFRRRWERWWIHCSNQEIRLEDCTGAELGDLPVDEEDYSDTGSEAGEVESVSEMALDDPIARIRALTERCRQMTASLQYPYPIQ</sequence>
<evidence type="ECO:0000313" key="1">
    <source>
        <dbReference type="EMBL" id="KAJ3555547.1"/>
    </source>
</evidence>
<gene>
    <name evidence="1" type="ORF">NM688_g2514</name>
</gene>
<protein>
    <submittedName>
        <fullName evidence="1">Uncharacterized protein</fullName>
    </submittedName>
</protein>
<dbReference type="Proteomes" id="UP001148662">
    <property type="component" value="Unassembled WGS sequence"/>
</dbReference>
<accession>A0ACC1T8G9</accession>
<dbReference type="EMBL" id="JANHOG010000321">
    <property type="protein sequence ID" value="KAJ3555547.1"/>
    <property type="molecule type" value="Genomic_DNA"/>
</dbReference>
<keyword evidence="2" id="KW-1185">Reference proteome</keyword>